<gene>
    <name evidence="2" type="ORF">SEMRO_662_G183390.1</name>
</gene>
<evidence type="ECO:0000256" key="1">
    <source>
        <dbReference type="SAM" id="MobiDB-lite"/>
    </source>
</evidence>
<organism evidence="2 3">
    <name type="scientific">Seminavis robusta</name>
    <dbReference type="NCBI Taxonomy" id="568900"/>
    <lineage>
        <taxon>Eukaryota</taxon>
        <taxon>Sar</taxon>
        <taxon>Stramenopiles</taxon>
        <taxon>Ochrophyta</taxon>
        <taxon>Bacillariophyta</taxon>
        <taxon>Bacillariophyceae</taxon>
        <taxon>Bacillariophycidae</taxon>
        <taxon>Naviculales</taxon>
        <taxon>Naviculaceae</taxon>
        <taxon>Seminavis</taxon>
    </lineage>
</organism>
<dbReference type="EMBL" id="CAICTM010000661">
    <property type="protein sequence ID" value="CAB9514584.1"/>
    <property type="molecule type" value="Genomic_DNA"/>
</dbReference>
<name>A0A9N8E665_9STRA</name>
<proteinExistence type="predicted"/>
<feature type="compositionally biased region" description="Basic and acidic residues" evidence="1">
    <location>
        <begin position="55"/>
        <end position="64"/>
    </location>
</feature>
<comment type="caution">
    <text evidence="2">The sequence shown here is derived from an EMBL/GenBank/DDBJ whole genome shotgun (WGS) entry which is preliminary data.</text>
</comment>
<reference evidence="2" key="1">
    <citation type="submission" date="2020-06" db="EMBL/GenBank/DDBJ databases">
        <authorList>
            <consortium name="Plant Systems Biology data submission"/>
        </authorList>
    </citation>
    <scope>NUCLEOTIDE SEQUENCE</scope>
    <source>
        <strain evidence="2">D6</strain>
    </source>
</reference>
<accession>A0A9N8E665</accession>
<evidence type="ECO:0000313" key="3">
    <source>
        <dbReference type="Proteomes" id="UP001153069"/>
    </source>
</evidence>
<feature type="compositionally biased region" description="Gly residues" evidence="1">
    <location>
        <begin position="108"/>
        <end position="117"/>
    </location>
</feature>
<feature type="region of interest" description="Disordered" evidence="1">
    <location>
        <begin position="55"/>
        <end position="117"/>
    </location>
</feature>
<keyword evidence="3" id="KW-1185">Reference proteome</keyword>
<protein>
    <submittedName>
        <fullName evidence="2">Uncharacterized protein</fullName>
    </submittedName>
</protein>
<dbReference type="Proteomes" id="UP001153069">
    <property type="component" value="Unassembled WGS sequence"/>
</dbReference>
<dbReference type="AlphaFoldDB" id="A0A9N8E665"/>
<evidence type="ECO:0000313" key="2">
    <source>
        <dbReference type="EMBL" id="CAB9514584.1"/>
    </source>
</evidence>
<sequence>MIFSVLSPLAAGLAKKSTSATVVRAGLSTKAAQVDPTKIHLYKSNHDERETWHHTPFAEREAPKAKPQPKAKAAMGEKQAPYYRKFMRGTSGNKHAPESEGMGMHGTSQGGGKITSL</sequence>